<gene>
    <name evidence="3" type="ORF">METZ01_LOCUS94597</name>
</gene>
<organism evidence="3">
    <name type="scientific">marine metagenome</name>
    <dbReference type="NCBI Taxonomy" id="408172"/>
    <lineage>
        <taxon>unclassified sequences</taxon>
        <taxon>metagenomes</taxon>
        <taxon>ecological metagenomes</taxon>
    </lineage>
</organism>
<dbReference type="PIRSF" id="PIRSF005902">
    <property type="entry name" value="DNase_TatD"/>
    <property type="match status" value="1"/>
</dbReference>
<dbReference type="GO" id="GO:0004536">
    <property type="term" value="F:DNA nuclease activity"/>
    <property type="evidence" value="ECO:0007669"/>
    <property type="project" value="InterPro"/>
</dbReference>
<dbReference type="InterPro" id="IPR001130">
    <property type="entry name" value="TatD-like"/>
</dbReference>
<dbReference type="PANTHER" id="PTHR46124">
    <property type="entry name" value="D-AMINOACYL-TRNA DEACYLASE"/>
    <property type="match status" value="1"/>
</dbReference>
<keyword evidence="1" id="KW-0479">Metal-binding</keyword>
<dbReference type="GO" id="GO:0046872">
    <property type="term" value="F:metal ion binding"/>
    <property type="evidence" value="ECO:0007669"/>
    <property type="project" value="UniProtKB-KW"/>
</dbReference>
<sequence>MEDSFIDIGANLTDQSFDQDRDMVIKDSFKNGIEQIIVTSSSINESLKSIELARSYKGKIWATAGIHPHNASNASENFKDDLMAILNNDEVVAIGECGLDYFRNFSSKEEQRKIFKGHLELAHKVDIPLFLHQRDGHDDFLDMIKDYGPKELKGVAHCFTGTKEQMKSYLDLGLYIGVTGWLCDSRRNSELLGAINYIPKDRLLIETDSPYLMPKSLSKSLKTRRNEPQFLGYIAKELASLMEISLSELSSITRSNTKTLFAKLRAL</sequence>
<dbReference type="EMBL" id="UINC01009303">
    <property type="protein sequence ID" value="SVA41743.1"/>
    <property type="molecule type" value="Genomic_DNA"/>
</dbReference>
<dbReference type="AlphaFoldDB" id="A0A381VQD5"/>
<dbReference type="InterPro" id="IPR015991">
    <property type="entry name" value="TatD/YcfH-like"/>
</dbReference>
<proteinExistence type="predicted"/>
<dbReference type="Pfam" id="PF01026">
    <property type="entry name" value="TatD_DNase"/>
    <property type="match status" value="1"/>
</dbReference>
<protein>
    <recommendedName>
        <fullName evidence="4">Hydrolase TatD</fullName>
    </recommendedName>
</protein>
<accession>A0A381VQD5</accession>
<dbReference type="Gene3D" id="3.20.20.140">
    <property type="entry name" value="Metal-dependent hydrolases"/>
    <property type="match status" value="1"/>
</dbReference>
<dbReference type="FunFam" id="3.20.20.140:FF:000005">
    <property type="entry name" value="TatD family hydrolase"/>
    <property type="match status" value="1"/>
</dbReference>
<dbReference type="NCBIfam" id="TIGR00010">
    <property type="entry name" value="YchF/TatD family DNA exonuclease"/>
    <property type="match status" value="1"/>
</dbReference>
<dbReference type="PANTHER" id="PTHR46124:SF2">
    <property type="entry name" value="D-AMINOACYL-TRNA DEACYLASE"/>
    <property type="match status" value="1"/>
</dbReference>
<dbReference type="PROSITE" id="PS01091">
    <property type="entry name" value="TATD_3"/>
    <property type="match status" value="1"/>
</dbReference>
<reference evidence="3" key="1">
    <citation type="submission" date="2018-05" db="EMBL/GenBank/DDBJ databases">
        <authorList>
            <person name="Lanie J.A."/>
            <person name="Ng W.-L."/>
            <person name="Kazmierczak K.M."/>
            <person name="Andrzejewski T.M."/>
            <person name="Davidsen T.M."/>
            <person name="Wayne K.J."/>
            <person name="Tettelin H."/>
            <person name="Glass J.I."/>
            <person name="Rusch D."/>
            <person name="Podicherti R."/>
            <person name="Tsui H.-C.T."/>
            <person name="Winkler M.E."/>
        </authorList>
    </citation>
    <scope>NUCLEOTIDE SEQUENCE</scope>
</reference>
<dbReference type="GO" id="GO:0016788">
    <property type="term" value="F:hydrolase activity, acting on ester bonds"/>
    <property type="evidence" value="ECO:0007669"/>
    <property type="project" value="InterPro"/>
</dbReference>
<dbReference type="SUPFAM" id="SSF51556">
    <property type="entry name" value="Metallo-dependent hydrolases"/>
    <property type="match status" value="1"/>
</dbReference>
<keyword evidence="2" id="KW-0378">Hydrolase</keyword>
<evidence type="ECO:0008006" key="4">
    <source>
        <dbReference type="Google" id="ProtNLM"/>
    </source>
</evidence>
<name>A0A381VQD5_9ZZZZ</name>
<evidence type="ECO:0000256" key="1">
    <source>
        <dbReference type="ARBA" id="ARBA00022723"/>
    </source>
</evidence>
<dbReference type="InterPro" id="IPR032466">
    <property type="entry name" value="Metal_Hydrolase"/>
</dbReference>
<evidence type="ECO:0000313" key="3">
    <source>
        <dbReference type="EMBL" id="SVA41743.1"/>
    </source>
</evidence>
<evidence type="ECO:0000256" key="2">
    <source>
        <dbReference type="ARBA" id="ARBA00022801"/>
    </source>
</evidence>
<dbReference type="InterPro" id="IPR018228">
    <property type="entry name" value="DNase_TatD-rel_CS"/>
</dbReference>
<dbReference type="CDD" id="cd01310">
    <property type="entry name" value="TatD_DNAse"/>
    <property type="match status" value="1"/>
</dbReference>